<organism evidence="4 5">
    <name type="scientific">Datura stramonium</name>
    <name type="common">Jimsonweed</name>
    <name type="synonym">Common thornapple</name>
    <dbReference type="NCBI Taxonomy" id="4076"/>
    <lineage>
        <taxon>Eukaryota</taxon>
        <taxon>Viridiplantae</taxon>
        <taxon>Streptophyta</taxon>
        <taxon>Embryophyta</taxon>
        <taxon>Tracheophyta</taxon>
        <taxon>Spermatophyta</taxon>
        <taxon>Magnoliopsida</taxon>
        <taxon>eudicotyledons</taxon>
        <taxon>Gunneridae</taxon>
        <taxon>Pentapetalae</taxon>
        <taxon>asterids</taxon>
        <taxon>lamiids</taxon>
        <taxon>Solanales</taxon>
        <taxon>Solanaceae</taxon>
        <taxon>Solanoideae</taxon>
        <taxon>Datureae</taxon>
        <taxon>Datura</taxon>
    </lineage>
</organism>
<dbReference type="InterPro" id="IPR050667">
    <property type="entry name" value="PPR-containing_protein"/>
</dbReference>
<dbReference type="Proteomes" id="UP000823775">
    <property type="component" value="Unassembled WGS sequence"/>
</dbReference>
<dbReference type="InterPro" id="IPR002885">
    <property type="entry name" value="PPR_rpt"/>
</dbReference>
<dbReference type="PROSITE" id="PS51375">
    <property type="entry name" value="PPR"/>
    <property type="match status" value="4"/>
</dbReference>
<accession>A0ABS8TSU0</accession>
<evidence type="ECO:0000256" key="2">
    <source>
        <dbReference type="ARBA" id="ARBA00022737"/>
    </source>
</evidence>
<dbReference type="NCBIfam" id="TIGR00756">
    <property type="entry name" value="PPR"/>
    <property type="match status" value="4"/>
</dbReference>
<dbReference type="EMBL" id="JACEIK010001986">
    <property type="protein sequence ID" value="MCD7473515.1"/>
    <property type="molecule type" value="Genomic_DNA"/>
</dbReference>
<evidence type="ECO:0000256" key="3">
    <source>
        <dbReference type="PROSITE-ProRule" id="PRU00708"/>
    </source>
</evidence>
<dbReference type="Pfam" id="PF13812">
    <property type="entry name" value="PPR_3"/>
    <property type="match status" value="1"/>
</dbReference>
<keyword evidence="5" id="KW-1185">Reference proteome</keyword>
<feature type="repeat" description="PPR" evidence="3">
    <location>
        <begin position="510"/>
        <end position="544"/>
    </location>
</feature>
<evidence type="ECO:0000313" key="5">
    <source>
        <dbReference type="Proteomes" id="UP000823775"/>
    </source>
</evidence>
<comment type="caution">
    <text evidence="4">The sequence shown here is derived from an EMBL/GenBank/DDBJ whole genome shotgun (WGS) entry which is preliminary data.</text>
</comment>
<dbReference type="Gene3D" id="1.25.40.10">
    <property type="entry name" value="Tetratricopeptide repeat domain"/>
    <property type="match status" value="3"/>
</dbReference>
<gene>
    <name evidence="4" type="ORF">HAX54_015422</name>
</gene>
<protein>
    <recommendedName>
        <fullName evidence="6">Pentatricopeptide repeat-containing protein</fullName>
    </recommendedName>
</protein>
<feature type="repeat" description="PPR" evidence="3">
    <location>
        <begin position="475"/>
        <end position="509"/>
    </location>
</feature>
<name>A0ABS8TSU0_DATST</name>
<sequence>MWRPAVLAKIGFSSRFITKQSYHGLQSHVFLLLPQLRSNQTLAPVSQSESPFRYDSHWFSSKSSLHETKRLFSSNPSSYSESLGSEHIGNDKGAVFDGNLGAVSSESGEGSSVFDGIEDKFAAGNGSDIGDSEVVVDNDEKVEEVDLEKLESLLSLLQSSGIVKGSIESSLEEIGLCLNEEFVVRVLETPYVPGENLISFFKWAVKKPEFLVTRRAVELLVTAICLEGRNAYALWDLVKEVGEKEKGILSAEILNELIALLSRLGKGKAAFETFNKFGELGCAPNADTYYFTIEALSRRSIYDWASTVCEKMLNADMLPSAEKVGRIISLLCKGNKSKDAHLVYLSAKEKNINLPVISIKRLISSLCRKDENVRFALDMLKDFPKEERKHAIKSFSSVIDGLCWSKNVAGEKQLRSYCSEGVEEAKNLLLKMIDAGPPPSNAVFNTVINALSKSGEMGEARKLLNVMENRGLKPDVYTYSAIMSGYAKGGEMEEARKILDESKKKHRKLSPVTYHTIIRGCCKLEQYDKALELLGEMKEYGVQPNADEYNKLIQSLCLKALDWTTAERLLEEMKENGLHPNAITKGLIRAVKELEHEEVGTNEVMITE</sequence>
<comment type="similarity">
    <text evidence="1">Belongs to the PPR family. P subfamily.</text>
</comment>
<feature type="repeat" description="PPR" evidence="3">
    <location>
        <begin position="545"/>
        <end position="580"/>
    </location>
</feature>
<proteinExistence type="inferred from homology"/>
<dbReference type="PANTHER" id="PTHR47939:SF10">
    <property type="entry name" value="PENTACOTRIPEPTIDE-REPEAT REGION OF PRORP DOMAIN-CONTAINING PROTEIN"/>
    <property type="match status" value="1"/>
</dbReference>
<reference evidence="4 5" key="1">
    <citation type="journal article" date="2021" name="BMC Genomics">
        <title>Datura genome reveals duplications of psychoactive alkaloid biosynthetic genes and high mutation rate following tissue culture.</title>
        <authorList>
            <person name="Rajewski A."/>
            <person name="Carter-House D."/>
            <person name="Stajich J."/>
            <person name="Litt A."/>
        </authorList>
    </citation>
    <scope>NUCLEOTIDE SEQUENCE [LARGE SCALE GENOMIC DNA]</scope>
    <source>
        <strain evidence="4">AR-01</strain>
    </source>
</reference>
<evidence type="ECO:0000256" key="1">
    <source>
        <dbReference type="ARBA" id="ARBA00007626"/>
    </source>
</evidence>
<dbReference type="InterPro" id="IPR011990">
    <property type="entry name" value="TPR-like_helical_dom_sf"/>
</dbReference>
<feature type="repeat" description="PPR" evidence="3">
    <location>
        <begin position="440"/>
        <end position="474"/>
    </location>
</feature>
<dbReference type="PANTHER" id="PTHR47939">
    <property type="entry name" value="MEMBRANE-ASSOCIATED SALT-INDUCIBLE PROTEIN-LIKE"/>
    <property type="match status" value="1"/>
</dbReference>
<keyword evidence="2" id="KW-0677">Repeat</keyword>
<dbReference type="Pfam" id="PF13041">
    <property type="entry name" value="PPR_2"/>
    <property type="match status" value="2"/>
</dbReference>
<evidence type="ECO:0000313" key="4">
    <source>
        <dbReference type="EMBL" id="MCD7473515.1"/>
    </source>
</evidence>
<evidence type="ECO:0008006" key="6">
    <source>
        <dbReference type="Google" id="ProtNLM"/>
    </source>
</evidence>